<dbReference type="Proteomes" id="UP000727907">
    <property type="component" value="Unassembled WGS sequence"/>
</dbReference>
<evidence type="ECO:0000256" key="1">
    <source>
        <dbReference type="SAM" id="MobiDB-lite"/>
    </source>
</evidence>
<gene>
    <name evidence="2" type="ORF">KQ910_22185</name>
</gene>
<evidence type="ECO:0000313" key="3">
    <source>
        <dbReference type="Proteomes" id="UP000727907"/>
    </source>
</evidence>
<organism evidence="2 3">
    <name type="scientific">Reyranella humidisoli</name>
    <dbReference type="NCBI Taxonomy" id="2849149"/>
    <lineage>
        <taxon>Bacteria</taxon>
        <taxon>Pseudomonadati</taxon>
        <taxon>Pseudomonadota</taxon>
        <taxon>Alphaproteobacteria</taxon>
        <taxon>Hyphomicrobiales</taxon>
        <taxon>Reyranellaceae</taxon>
        <taxon>Reyranella</taxon>
    </lineage>
</organism>
<feature type="region of interest" description="Disordered" evidence="1">
    <location>
        <begin position="1"/>
        <end position="39"/>
    </location>
</feature>
<evidence type="ECO:0008006" key="4">
    <source>
        <dbReference type="Google" id="ProtNLM"/>
    </source>
</evidence>
<comment type="caution">
    <text evidence="2">The sequence shown here is derived from an EMBL/GenBank/DDBJ whole genome shotgun (WGS) entry which is preliminary data.</text>
</comment>
<sequence length="87" mass="9240">MLRAGREEAVAGGGLRVSVGSDRTEDASSAAGDLVDEVESDMEDEMIDGYDLKRSLAPGCRVCAEQVHDKEEAITAIPAEVNCQSQK</sequence>
<dbReference type="RefSeq" id="WP_216965345.1">
    <property type="nucleotide sequence ID" value="NZ_JAHOPB010000002.1"/>
</dbReference>
<accession>A0ABS6IR52</accession>
<proteinExistence type="predicted"/>
<dbReference type="EMBL" id="JAHOPB010000002">
    <property type="protein sequence ID" value="MBU8876499.1"/>
    <property type="molecule type" value="Genomic_DNA"/>
</dbReference>
<name>A0ABS6IR52_9HYPH</name>
<protein>
    <recommendedName>
        <fullName evidence="4">DksA C4-type domain-containing protein</fullName>
    </recommendedName>
</protein>
<keyword evidence="3" id="KW-1185">Reference proteome</keyword>
<reference evidence="2 3" key="1">
    <citation type="submission" date="2021-06" db="EMBL/GenBank/DDBJ databases">
        <authorList>
            <person name="Lee D.H."/>
        </authorList>
    </citation>
    <scope>NUCLEOTIDE SEQUENCE [LARGE SCALE GENOMIC DNA]</scope>
    <source>
        <strain evidence="2 3">MMS21-HV4-11</strain>
    </source>
</reference>
<evidence type="ECO:0000313" key="2">
    <source>
        <dbReference type="EMBL" id="MBU8876499.1"/>
    </source>
</evidence>